<protein>
    <submittedName>
        <fullName evidence="1">Uncharacterized protein</fullName>
    </submittedName>
</protein>
<evidence type="ECO:0000313" key="1">
    <source>
        <dbReference type="EMBL" id="AHJ39903.2"/>
    </source>
</evidence>
<accession>W6GVF4</accession>
<reference evidence="1 2" key="1">
    <citation type="journal article" date="2014" name="Virol. J.">
        <title>Samba virus: a novel mimivirus from a giant rain forest, the Brazilian Amazon.</title>
        <authorList>
            <person name="Campos R.K."/>
            <person name="Boratto P.V."/>
            <person name="Assis F.L."/>
            <person name="Aguiar E.R."/>
            <person name="Silva L.C."/>
            <person name="Albarnaz J.D."/>
            <person name="Dornas F.P."/>
            <person name="Trindade G.S."/>
            <person name="Ferreira P.P."/>
            <person name="Marques J.T."/>
            <person name="Robert C."/>
            <person name="Raoult D."/>
            <person name="Kroon E.G."/>
            <person name="La Scola B."/>
            <person name="Abrahao J.S."/>
        </authorList>
    </citation>
    <scope>NUCLEOTIDE SEQUENCE [LARGE SCALE GENOMIC DNA]</scope>
</reference>
<evidence type="ECO:0000313" key="2">
    <source>
        <dbReference type="Proteomes" id="UP000240935"/>
    </source>
</evidence>
<sequence length="227" mass="25478">MKSPLINLIISDTQLSITSINFIDFISLLLLTNMNANDASNTCNGSNDSINDSDFPARSGCASFVSRLFAGSTLDEKVIDLLVDSVESQGLRRLESPSPTVLRSLSKFISDIPEENLTSLEEDAMDTKTGELVKCIRFPTLVTELTGGGKISVESKKLLGTEVLNWFRVQHDVRRTKIIVKAPIFSDGRKLSTQHEAIRYTREDVLMLIVLTWRFLQYKLKDEEIIY</sequence>
<name>W6GVF4_MIMIV</name>
<dbReference type="Proteomes" id="UP000240935">
    <property type="component" value="Segment"/>
</dbReference>
<dbReference type="EMBL" id="KF959826">
    <property type="protein sequence ID" value="AHJ39903.2"/>
    <property type="molecule type" value="Genomic_DNA"/>
</dbReference>
<organism evidence="1 2">
    <name type="scientific">Samba virus</name>
    <dbReference type="NCBI Taxonomy" id="1461100"/>
    <lineage>
        <taxon>Viruses</taxon>
        <taxon>Varidnaviria</taxon>
        <taxon>Bamfordvirae</taxon>
        <taxon>Nucleocytoviricota</taxon>
        <taxon>Megaviricetes</taxon>
        <taxon>Imitervirales</taxon>
        <taxon>Mimiviridae</taxon>
        <taxon>Megamimivirinae</taxon>
        <taxon>Mimivirus</taxon>
        <taxon>Mimivirus bradfordmassiliense</taxon>
    </lineage>
</organism>
<proteinExistence type="predicted"/>